<name>A0A9X3CU97_9FLAO</name>
<comment type="caution">
    <text evidence="2">The sequence shown here is derived from an EMBL/GenBank/DDBJ whole genome shotgun (WGS) entry which is preliminary data.</text>
</comment>
<dbReference type="EMBL" id="JAPJDA010000002">
    <property type="protein sequence ID" value="MCX2836927.1"/>
    <property type="molecule type" value="Genomic_DNA"/>
</dbReference>
<feature type="transmembrane region" description="Helical" evidence="1">
    <location>
        <begin position="5"/>
        <end position="23"/>
    </location>
</feature>
<keyword evidence="1" id="KW-1133">Transmembrane helix</keyword>
<organism evidence="2 3">
    <name type="scientific">Salinimicrobium profundisediminis</name>
    <dbReference type="NCBI Taxonomy" id="2994553"/>
    <lineage>
        <taxon>Bacteria</taxon>
        <taxon>Pseudomonadati</taxon>
        <taxon>Bacteroidota</taxon>
        <taxon>Flavobacteriia</taxon>
        <taxon>Flavobacteriales</taxon>
        <taxon>Flavobacteriaceae</taxon>
        <taxon>Salinimicrobium</taxon>
    </lineage>
</organism>
<accession>A0A9X3CU97</accession>
<keyword evidence="1" id="KW-0472">Membrane</keyword>
<evidence type="ECO:0000313" key="3">
    <source>
        <dbReference type="Proteomes" id="UP001148482"/>
    </source>
</evidence>
<protein>
    <submittedName>
        <fullName evidence="2">Uncharacterized protein</fullName>
    </submittedName>
</protein>
<sequence>MKTAGLVFIGIIAVAIIILLVAIEIIEFTIGAILVVVAALILWGVYKWAKSKLDR</sequence>
<evidence type="ECO:0000256" key="1">
    <source>
        <dbReference type="SAM" id="Phobius"/>
    </source>
</evidence>
<proteinExistence type="predicted"/>
<dbReference type="RefSeq" id="WP_266068104.1">
    <property type="nucleotide sequence ID" value="NZ_JAPJDA010000002.1"/>
</dbReference>
<keyword evidence="1" id="KW-0812">Transmembrane</keyword>
<keyword evidence="3" id="KW-1185">Reference proteome</keyword>
<reference evidence="2" key="1">
    <citation type="submission" date="2022-11" db="EMBL/GenBank/DDBJ databases">
        <title>Salinimicrobium profundisediminis sp. nov., isolated from deep-sea sediment of the Mariana Trench.</title>
        <authorList>
            <person name="Fu H."/>
        </authorList>
    </citation>
    <scope>NUCLEOTIDE SEQUENCE</scope>
    <source>
        <strain evidence="2">MT39</strain>
    </source>
</reference>
<evidence type="ECO:0000313" key="2">
    <source>
        <dbReference type="EMBL" id="MCX2836927.1"/>
    </source>
</evidence>
<dbReference type="Proteomes" id="UP001148482">
    <property type="component" value="Unassembled WGS sequence"/>
</dbReference>
<gene>
    <name evidence="2" type="ORF">OQ279_02080</name>
</gene>
<dbReference type="AlphaFoldDB" id="A0A9X3CU97"/>
<feature type="transmembrane region" description="Helical" evidence="1">
    <location>
        <begin position="29"/>
        <end position="49"/>
    </location>
</feature>